<evidence type="ECO:0000256" key="1">
    <source>
        <dbReference type="ARBA" id="ARBA00009369"/>
    </source>
</evidence>
<reference evidence="8 9" key="1">
    <citation type="journal article" date="2016" name="Nat. Commun.">
        <title>Thousands of microbial genomes shed light on interconnected biogeochemical processes in an aquifer system.</title>
        <authorList>
            <person name="Anantharaman K."/>
            <person name="Brown C.T."/>
            <person name="Hug L.A."/>
            <person name="Sharon I."/>
            <person name="Castelle C.J."/>
            <person name="Probst A.J."/>
            <person name="Thomas B.C."/>
            <person name="Singh A."/>
            <person name="Wilkins M.J."/>
            <person name="Karaoz U."/>
            <person name="Brodie E.L."/>
            <person name="Williams K.H."/>
            <person name="Hubbard S.S."/>
            <person name="Banfield J.F."/>
        </authorList>
    </citation>
    <scope>NUCLEOTIDE SEQUENCE [LARGE SCALE GENOMIC DNA]</scope>
</reference>
<feature type="coiled-coil region" evidence="5">
    <location>
        <begin position="79"/>
        <end position="106"/>
    </location>
</feature>
<dbReference type="Gene3D" id="2.40.10.350">
    <property type="entry name" value="Rod shape-determining protein MreC, domain 2"/>
    <property type="match status" value="1"/>
</dbReference>
<dbReference type="AlphaFoldDB" id="A0A1F5ZPF0"/>
<keyword evidence="5" id="KW-0175">Coiled coil</keyword>
<evidence type="ECO:0000313" key="9">
    <source>
        <dbReference type="Proteomes" id="UP000177383"/>
    </source>
</evidence>
<evidence type="ECO:0000256" key="6">
    <source>
        <dbReference type="SAM" id="Phobius"/>
    </source>
</evidence>
<gene>
    <name evidence="8" type="ORF">A2773_06350</name>
</gene>
<name>A0A1F5ZPF0_9BACT</name>
<feature type="transmembrane region" description="Helical" evidence="6">
    <location>
        <begin position="12"/>
        <end position="31"/>
    </location>
</feature>
<dbReference type="GO" id="GO:0008360">
    <property type="term" value="P:regulation of cell shape"/>
    <property type="evidence" value="ECO:0007669"/>
    <property type="project" value="UniProtKB-KW"/>
</dbReference>
<evidence type="ECO:0000256" key="4">
    <source>
        <dbReference type="ARBA" id="ARBA00032089"/>
    </source>
</evidence>
<evidence type="ECO:0000259" key="7">
    <source>
        <dbReference type="Pfam" id="PF04085"/>
    </source>
</evidence>
<dbReference type="STRING" id="1798375.A2773_06350"/>
<evidence type="ECO:0000313" key="8">
    <source>
        <dbReference type="EMBL" id="OGG14215.1"/>
    </source>
</evidence>
<comment type="similarity">
    <text evidence="1">Belongs to the MreC family.</text>
</comment>
<comment type="caution">
    <text evidence="8">The sequence shown here is derived from an EMBL/GenBank/DDBJ whole genome shotgun (WGS) entry which is preliminary data.</text>
</comment>
<dbReference type="Pfam" id="PF04085">
    <property type="entry name" value="MreC"/>
    <property type="match status" value="1"/>
</dbReference>
<keyword evidence="6" id="KW-0472">Membrane</keyword>
<keyword evidence="6" id="KW-0812">Transmembrane</keyword>
<feature type="domain" description="Rod shape-determining protein MreC beta-barrel core" evidence="7">
    <location>
        <begin position="126"/>
        <end position="260"/>
    </location>
</feature>
<dbReference type="PANTHER" id="PTHR34138">
    <property type="entry name" value="CELL SHAPE-DETERMINING PROTEIN MREC"/>
    <property type="match status" value="1"/>
</dbReference>
<protein>
    <recommendedName>
        <fullName evidence="2">Cell shape-determining protein MreC</fullName>
    </recommendedName>
    <alternativeName>
        <fullName evidence="4">Cell shape protein MreC</fullName>
    </alternativeName>
</protein>
<sequence length="263" mass="29341">MRGRGVKLSREIKNFFLFVIISLVFLGFDSWGFLGLPRDVFETVFNPIKRGAYLVSSHSNIILGMVFNIEDTFERDRKYKKATEEKDKLTQQVKTLTAENDSLRKQLESPLPPNWKYIPVRVIGVNRYLQVWGGTRSGIKPGMSVISGIYYVGKVVSASASTSQVLLPSDPAANIPAVSQRGTRGVVGGKFGEKIYLEGVLQKDELFIGDQIFTTGEDDYAPGLIIGEIAAVEARDFEVYKRGEIKISENTKNVTNIFVVSEF</sequence>
<dbReference type="InterPro" id="IPR007221">
    <property type="entry name" value="MreC"/>
</dbReference>
<dbReference type="InterPro" id="IPR055342">
    <property type="entry name" value="MreC_beta-barrel_core"/>
</dbReference>
<dbReference type="Proteomes" id="UP000177383">
    <property type="component" value="Unassembled WGS sequence"/>
</dbReference>
<evidence type="ECO:0000256" key="5">
    <source>
        <dbReference type="SAM" id="Coils"/>
    </source>
</evidence>
<dbReference type="EMBL" id="MFJE01000022">
    <property type="protein sequence ID" value="OGG14215.1"/>
    <property type="molecule type" value="Genomic_DNA"/>
</dbReference>
<keyword evidence="6" id="KW-1133">Transmembrane helix</keyword>
<evidence type="ECO:0000256" key="3">
    <source>
        <dbReference type="ARBA" id="ARBA00022960"/>
    </source>
</evidence>
<evidence type="ECO:0000256" key="2">
    <source>
        <dbReference type="ARBA" id="ARBA00013855"/>
    </source>
</evidence>
<dbReference type="Gene3D" id="2.40.10.340">
    <property type="entry name" value="Rod shape-determining protein MreC, domain 1"/>
    <property type="match status" value="1"/>
</dbReference>
<dbReference type="GO" id="GO:0005886">
    <property type="term" value="C:plasma membrane"/>
    <property type="evidence" value="ECO:0007669"/>
    <property type="project" value="TreeGrafter"/>
</dbReference>
<dbReference type="PANTHER" id="PTHR34138:SF1">
    <property type="entry name" value="CELL SHAPE-DETERMINING PROTEIN MREC"/>
    <property type="match status" value="1"/>
</dbReference>
<proteinExistence type="inferred from homology"/>
<accession>A0A1F5ZPF0</accession>
<organism evidence="8 9">
    <name type="scientific">Candidatus Gottesmanbacteria bacterium RIFCSPHIGHO2_01_FULL_39_10</name>
    <dbReference type="NCBI Taxonomy" id="1798375"/>
    <lineage>
        <taxon>Bacteria</taxon>
        <taxon>Candidatus Gottesmaniibacteriota</taxon>
    </lineage>
</organism>
<dbReference type="InterPro" id="IPR042175">
    <property type="entry name" value="Cell/Rod_MreC_2"/>
</dbReference>
<keyword evidence="3" id="KW-0133">Cell shape</keyword>
<dbReference type="InterPro" id="IPR042177">
    <property type="entry name" value="Cell/Rod_1"/>
</dbReference>